<dbReference type="FunFam" id="3.30.565.10:FF:000006">
    <property type="entry name" value="Sensor histidine kinase WalK"/>
    <property type="match status" value="1"/>
</dbReference>
<keyword evidence="7" id="KW-0472">Membrane</keyword>
<dbReference type="PROSITE" id="PS50109">
    <property type="entry name" value="HIS_KIN"/>
    <property type="match status" value="1"/>
</dbReference>
<keyword evidence="6" id="KW-0902">Two-component regulatory system</keyword>
<dbReference type="InterPro" id="IPR003661">
    <property type="entry name" value="HisK_dim/P_dom"/>
</dbReference>
<evidence type="ECO:0000259" key="8">
    <source>
        <dbReference type="PROSITE" id="PS50109"/>
    </source>
</evidence>
<keyword evidence="7" id="KW-0812">Transmembrane</keyword>
<dbReference type="STRING" id="1802593.A2172_04890"/>
<feature type="transmembrane region" description="Helical" evidence="7">
    <location>
        <begin position="12"/>
        <end position="33"/>
    </location>
</feature>
<dbReference type="CDD" id="cd00082">
    <property type="entry name" value="HisKA"/>
    <property type="match status" value="1"/>
</dbReference>
<dbReference type="Pfam" id="PF00512">
    <property type="entry name" value="HisKA"/>
    <property type="match status" value="1"/>
</dbReference>
<keyword evidence="5" id="KW-0418">Kinase</keyword>
<organism evidence="9 10">
    <name type="scientific">Candidatus Woykebacteria bacterium RBG_13_40_15</name>
    <dbReference type="NCBI Taxonomy" id="1802593"/>
    <lineage>
        <taxon>Bacteria</taxon>
        <taxon>Candidatus Woykeibacteriota</taxon>
    </lineage>
</organism>
<comment type="catalytic activity">
    <reaction evidence="1">
        <text>ATP + protein L-histidine = ADP + protein N-phospho-L-histidine.</text>
        <dbReference type="EC" id="2.7.13.3"/>
    </reaction>
</comment>
<keyword evidence="4" id="KW-0808">Transferase</keyword>
<dbReference type="SUPFAM" id="SSF47384">
    <property type="entry name" value="Homodimeric domain of signal transducing histidine kinase"/>
    <property type="match status" value="1"/>
</dbReference>
<comment type="caution">
    <text evidence="9">The sequence shown here is derived from an EMBL/GenBank/DDBJ whole genome shotgun (WGS) entry which is preliminary data.</text>
</comment>
<dbReference type="AlphaFoldDB" id="A0A1G1W759"/>
<feature type="domain" description="Histidine kinase" evidence="8">
    <location>
        <begin position="122"/>
        <end position="337"/>
    </location>
</feature>
<evidence type="ECO:0000256" key="1">
    <source>
        <dbReference type="ARBA" id="ARBA00000085"/>
    </source>
</evidence>
<dbReference type="InterPro" id="IPR036890">
    <property type="entry name" value="HATPase_C_sf"/>
</dbReference>
<dbReference type="InterPro" id="IPR050351">
    <property type="entry name" value="BphY/WalK/GraS-like"/>
</dbReference>
<evidence type="ECO:0000256" key="7">
    <source>
        <dbReference type="SAM" id="Phobius"/>
    </source>
</evidence>
<dbReference type="PANTHER" id="PTHR45453">
    <property type="entry name" value="PHOSPHATE REGULON SENSOR PROTEIN PHOR"/>
    <property type="match status" value="1"/>
</dbReference>
<keyword evidence="7" id="KW-1133">Transmembrane helix</keyword>
<dbReference type="Proteomes" id="UP000176631">
    <property type="component" value="Unassembled WGS sequence"/>
</dbReference>
<reference evidence="9 10" key="1">
    <citation type="journal article" date="2016" name="Nat. Commun.">
        <title>Thousands of microbial genomes shed light on interconnected biogeochemical processes in an aquifer system.</title>
        <authorList>
            <person name="Anantharaman K."/>
            <person name="Brown C.T."/>
            <person name="Hug L.A."/>
            <person name="Sharon I."/>
            <person name="Castelle C.J."/>
            <person name="Probst A.J."/>
            <person name="Thomas B.C."/>
            <person name="Singh A."/>
            <person name="Wilkins M.J."/>
            <person name="Karaoz U."/>
            <person name="Brodie E.L."/>
            <person name="Williams K.H."/>
            <person name="Hubbard S.S."/>
            <person name="Banfield J.F."/>
        </authorList>
    </citation>
    <scope>NUCLEOTIDE SEQUENCE [LARGE SCALE GENOMIC DNA]</scope>
</reference>
<keyword evidence="3" id="KW-0597">Phosphoprotein</keyword>
<evidence type="ECO:0000313" key="9">
    <source>
        <dbReference type="EMBL" id="OGY23516.1"/>
    </source>
</evidence>
<dbReference type="GO" id="GO:0000155">
    <property type="term" value="F:phosphorelay sensor kinase activity"/>
    <property type="evidence" value="ECO:0007669"/>
    <property type="project" value="InterPro"/>
</dbReference>
<evidence type="ECO:0000256" key="5">
    <source>
        <dbReference type="ARBA" id="ARBA00022777"/>
    </source>
</evidence>
<dbReference type="GO" id="GO:0005886">
    <property type="term" value="C:plasma membrane"/>
    <property type="evidence" value="ECO:0007669"/>
    <property type="project" value="TreeGrafter"/>
</dbReference>
<dbReference type="InterPro" id="IPR036097">
    <property type="entry name" value="HisK_dim/P_sf"/>
</dbReference>
<dbReference type="InterPro" id="IPR005467">
    <property type="entry name" value="His_kinase_dom"/>
</dbReference>
<dbReference type="PANTHER" id="PTHR45453:SF1">
    <property type="entry name" value="PHOSPHATE REGULON SENSOR PROTEIN PHOR"/>
    <property type="match status" value="1"/>
</dbReference>
<protein>
    <recommendedName>
        <fullName evidence="2">histidine kinase</fullName>
        <ecNumber evidence="2">2.7.13.3</ecNumber>
    </recommendedName>
</protein>
<name>A0A1G1W759_9BACT</name>
<dbReference type="EMBL" id="MHCP01000025">
    <property type="protein sequence ID" value="OGY23516.1"/>
    <property type="molecule type" value="Genomic_DNA"/>
</dbReference>
<dbReference type="PRINTS" id="PR00344">
    <property type="entry name" value="BCTRLSENSOR"/>
</dbReference>
<evidence type="ECO:0000256" key="4">
    <source>
        <dbReference type="ARBA" id="ARBA00022679"/>
    </source>
</evidence>
<evidence type="ECO:0000256" key="3">
    <source>
        <dbReference type="ARBA" id="ARBA00022553"/>
    </source>
</evidence>
<dbReference type="InterPro" id="IPR003594">
    <property type="entry name" value="HATPase_dom"/>
</dbReference>
<dbReference type="SMART" id="SM00387">
    <property type="entry name" value="HATPase_c"/>
    <property type="match status" value="1"/>
</dbReference>
<dbReference type="Pfam" id="PF02518">
    <property type="entry name" value="HATPase_c"/>
    <property type="match status" value="1"/>
</dbReference>
<proteinExistence type="predicted"/>
<gene>
    <name evidence="9" type="ORF">A2172_04890</name>
</gene>
<dbReference type="GO" id="GO:0004721">
    <property type="term" value="F:phosphoprotein phosphatase activity"/>
    <property type="evidence" value="ECO:0007669"/>
    <property type="project" value="TreeGrafter"/>
</dbReference>
<evidence type="ECO:0000256" key="6">
    <source>
        <dbReference type="ARBA" id="ARBA00023012"/>
    </source>
</evidence>
<dbReference type="GO" id="GO:0016036">
    <property type="term" value="P:cellular response to phosphate starvation"/>
    <property type="evidence" value="ECO:0007669"/>
    <property type="project" value="TreeGrafter"/>
</dbReference>
<dbReference type="SUPFAM" id="SSF55874">
    <property type="entry name" value="ATPase domain of HSP90 chaperone/DNA topoisomerase II/histidine kinase"/>
    <property type="match status" value="1"/>
</dbReference>
<accession>A0A1G1W759</accession>
<feature type="transmembrane region" description="Helical" evidence="7">
    <location>
        <begin position="83"/>
        <end position="102"/>
    </location>
</feature>
<dbReference type="Gene3D" id="1.10.287.130">
    <property type="match status" value="1"/>
</dbReference>
<evidence type="ECO:0000256" key="2">
    <source>
        <dbReference type="ARBA" id="ARBA00012438"/>
    </source>
</evidence>
<dbReference type="SMART" id="SM00388">
    <property type="entry name" value="HisKA"/>
    <property type="match status" value="1"/>
</dbReference>
<dbReference type="Gene3D" id="3.30.565.10">
    <property type="entry name" value="Histidine kinase-like ATPase, C-terminal domain"/>
    <property type="match status" value="1"/>
</dbReference>
<dbReference type="InterPro" id="IPR004358">
    <property type="entry name" value="Sig_transdc_His_kin-like_C"/>
</dbReference>
<dbReference type="EC" id="2.7.13.3" evidence="2"/>
<sequence length="337" mass="38192">MTFRSAYLKLTAIYVLIVMVISIAFSVVLYQILTKELDRGLIRQGEALRTFPPSEFAPFSVTAFEKTRLDQLKESNNHLKINLIYFDLLIFFVSAGLSYFLARRTLKPIEEMVDIQNRFTVDASHELRTPLTAMKTEIEVGLRDKKFNISDAKKLFESNLEEVGKLETLSNELLALAKYQDMDKLPFEKVNLREVVNEASGKVGSLAKNKEIKFDLELTDVETSANKQSLIELVGILLENAIKYSSKNSKILLTTEIRDNHAYIKVQDWGIGIKASDVPFIFDRFYRADISRSKEVVEGYGLGLSIAKKIVGKHHGKIEVESKLEQGSTFTVTLPIL</sequence>
<evidence type="ECO:0000313" key="10">
    <source>
        <dbReference type="Proteomes" id="UP000176631"/>
    </source>
</evidence>